<dbReference type="STRING" id="655815.ZPR_0817"/>
<dbReference type="HOGENOM" id="CLU_3376863_0_0_10"/>
<accession>D5BGZ3</accession>
<evidence type="ECO:0000313" key="2">
    <source>
        <dbReference type="Proteomes" id="UP000001654"/>
    </source>
</evidence>
<dbReference type="AlphaFoldDB" id="D5BGZ3"/>
<evidence type="ECO:0000313" key="1">
    <source>
        <dbReference type="EMBL" id="ADF51167.1"/>
    </source>
</evidence>
<sequence>MNEIEFEANVSAELDYKISNLVRVFKITVFGIEL</sequence>
<dbReference type="KEGG" id="zpr:ZPR_0817"/>
<dbReference type="EMBL" id="CP001650">
    <property type="protein sequence ID" value="ADF51167.1"/>
    <property type="molecule type" value="Genomic_DNA"/>
</dbReference>
<proteinExistence type="predicted"/>
<organism evidence="1 2">
    <name type="scientific">Zunongwangia profunda (strain DSM 18752 / CCTCC AB 206139 / SM-A87)</name>
    <name type="common">Wangia profunda</name>
    <dbReference type="NCBI Taxonomy" id="655815"/>
    <lineage>
        <taxon>Bacteria</taxon>
        <taxon>Pseudomonadati</taxon>
        <taxon>Bacteroidota</taxon>
        <taxon>Flavobacteriia</taxon>
        <taxon>Flavobacteriales</taxon>
        <taxon>Flavobacteriaceae</taxon>
        <taxon>Zunongwangia</taxon>
    </lineage>
</organism>
<protein>
    <submittedName>
        <fullName evidence="1">Uncharacterized protein</fullName>
    </submittedName>
</protein>
<keyword evidence="2" id="KW-1185">Reference proteome</keyword>
<dbReference type="Proteomes" id="UP000001654">
    <property type="component" value="Chromosome"/>
</dbReference>
<name>D5BGZ3_ZUNPS</name>
<gene>
    <name evidence="1" type="ordered locus">ZPR_0817</name>
</gene>
<reference evidence="1 2" key="1">
    <citation type="journal article" date="2010" name="BMC Genomics">
        <title>The complete genome of Zunongwangia profunda SM-A87 reveals its adaptation to the deep-sea environment and ecological role in sedimentary organic nitrogen degradation.</title>
        <authorList>
            <person name="Qin Q.L."/>
            <person name="Zhang X.Y."/>
            <person name="Wang X.M."/>
            <person name="Liu G.M."/>
            <person name="Chen X.L."/>
            <person name="Xie B.B."/>
            <person name="Dang H.Y."/>
            <person name="Zhou B.C."/>
            <person name="Yu J."/>
            <person name="Zhang Y.Z."/>
        </authorList>
    </citation>
    <scope>NUCLEOTIDE SEQUENCE [LARGE SCALE GENOMIC DNA]</scope>
    <source>
        <strain evidence="2">DSM 18752 / CCTCC AB 206139 / SM-A87</strain>
    </source>
</reference>